<proteinExistence type="predicted"/>
<accession>A0AAP2DCD8</accession>
<dbReference type="RefSeq" id="WP_254092671.1">
    <property type="nucleotide sequence ID" value="NZ_JAHESC010000041.1"/>
</dbReference>
<gene>
    <name evidence="1" type="ORF">KK078_22980</name>
</gene>
<sequence length="170" mass="19020">MKSIILLFTLLFWAISNEASGQRIGVGISYATSNAVGFELLYLKDYRHLFKLGGAFQMSDMRGKEVENQLANYGQTTDGSGESFFSIDLGYGRVIKQKWIVDGELSIGSNSHYTNFIDRRFSDDGYHIITARESVVGVGVNGSYMINENFVIFTGFNTLKKLQVGLRMIL</sequence>
<organism evidence="1 2">
    <name type="scientific">Dawidia soli</name>
    <dbReference type="NCBI Taxonomy" id="2782352"/>
    <lineage>
        <taxon>Bacteria</taxon>
        <taxon>Pseudomonadati</taxon>
        <taxon>Bacteroidota</taxon>
        <taxon>Cytophagia</taxon>
        <taxon>Cytophagales</taxon>
        <taxon>Chryseotaleaceae</taxon>
        <taxon>Dawidia</taxon>
    </lineage>
</organism>
<protein>
    <submittedName>
        <fullName evidence="1">Uncharacterized protein</fullName>
    </submittedName>
</protein>
<dbReference type="EMBL" id="JAHESC010000041">
    <property type="protein sequence ID" value="MBT1689448.1"/>
    <property type="molecule type" value="Genomic_DNA"/>
</dbReference>
<dbReference type="AlphaFoldDB" id="A0AAP2DCD8"/>
<comment type="caution">
    <text evidence="1">The sequence shown here is derived from an EMBL/GenBank/DDBJ whole genome shotgun (WGS) entry which is preliminary data.</text>
</comment>
<reference evidence="1 2" key="1">
    <citation type="submission" date="2021-05" db="EMBL/GenBank/DDBJ databases">
        <title>A Polyphasic approach of four new species of the genus Ohtaekwangia: Ohtaekwangia histidinii sp. nov., Ohtaekwangia cretensis sp. nov., Ohtaekwangia indiensis sp. nov., Ohtaekwangia reichenbachii sp. nov. from diverse environment.</title>
        <authorList>
            <person name="Octaviana S."/>
        </authorList>
    </citation>
    <scope>NUCLEOTIDE SEQUENCE [LARGE SCALE GENOMIC DNA]</scope>
    <source>
        <strain evidence="1 2">PWU37</strain>
    </source>
</reference>
<dbReference type="Proteomes" id="UP001319180">
    <property type="component" value="Unassembled WGS sequence"/>
</dbReference>
<keyword evidence="2" id="KW-1185">Reference proteome</keyword>
<evidence type="ECO:0000313" key="2">
    <source>
        <dbReference type="Proteomes" id="UP001319180"/>
    </source>
</evidence>
<evidence type="ECO:0000313" key="1">
    <source>
        <dbReference type="EMBL" id="MBT1689448.1"/>
    </source>
</evidence>
<name>A0AAP2DCD8_9BACT</name>